<name>A0A8J4QZC6_9ROSI</name>
<reference evidence="4" key="1">
    <citation type="submission" date="2020-03" db="EMBL/GenBank/DDBJ databases">
        <title>Castanea mollissima Vanexum genome sequencing.</title>
        <authorList>
            <person name="Staton M."/>
        </authorList>
    </citation>
    <scope>NUCLEOTIDE SEQUENCE</scope>
    <source>
        <tissue evidence="4">Leaf</tissue>
    </source>
</reference>
<dbReference type="GO" id="GO:0016829">
    <property type="term" value="F:lyase activity"/>
    <property type="evidence" value="ECO:0007669"/>
    <property type="project" value="UniProtKB-KW"/>
</dbReference>
<dbReference type="OrthoDB" id="2018133at2759"/>
<dbReference type="AlphaFoldDB" id="A0A8J4QZC6"/>
<gene>
    <name evidence="4" type="ORF">CMV_013479</name>
</gene>
<evidence type="ECO:0000313" key="4">
    <source>
        <dbReference type="EMBL" id="KAF3961950.1"/>
    </source>
</evidence>
<dbReference type="SUPFAM" id="SSF48179">
    <property type="entry name" value="6-phosphogluconate dehydrogenase C-terminal domain-like"/>
    <property type="match status" value="2"/>
</dbReference>
<dbReference type="GO" id="GO:0016853">
    <property type="term" value="F:isomerase activity"/>
    <property type="evidence" value="ECO:0007669"/>
    <property type="project" value="UniProtKB-KW"/>
</dbReference>
<evidence type="ECO:0000313" key="5">
    <source>
        <dbReference type="Proteomes" id="UP000737018"/>
    </source>
</evidence>
<evidence type="ECO:0000256" key="3">
    <source>
        <dbReference type="ARBA" id="ARBA00023268"/>
    </source>
</evidence>
<evidence type="ECO:0000256" key="2">
    <source>
        <dbReference type="ARBA" id="ARBA00023239"/>
    </source>
</evidence>
<evidence type="ECO:0000256" key="1">
    <source>
        <dbReference type="ARBA" id="ARBA00023235"/>
    </source>
</evidence>
<accession>A0A8J4QZC6</accession>
<organism evidence="4 5">
    <name type="scientific">Castanea mollissima</name>
    <name type="common">Chinese chestnut</name>
    <dbReference type="NCBI Taxonomy" id="60419"/>
    <lineage>
        <taxon>Eukaryota</taxon>
        <taxon>Viridiplantae</taxon>
        <taxon>Streptophyta</taxon>
        <taxon>Embryophyta</taxon>
        <taxon>Tracheophyta</taxon>
        <taxon>Spermatophyta</taxon>
        <taxon>Magnoliopsida</taxon>
        <taxon>eudicotyledons</taxon>
        <taxon>Gunneridae</taxon>
        <taxon>Pentapetalae</taxon>
        <taxon>rosids</taxon>
        <taxon>fabids</taxon>
        <taxon>Fagales</taxon>
        <taxon>Fagaceae</taxon>
        <taxon>Castanea</taxon>
    </lineage>
</organism>
<keyword evidence="3" id="KW-0511">Multifunctional enzyme</keyword>
<dbReference type="InterPro" id="IPR008927">
    <property type="entry name" value="6-PGluconate_DH-like_C_sf"/>
</dbReference>
<dbReference type="EMBL" id="JRKL02001805">
    <property type="protein sequence ID" value="KAF3961950.1"/>
    <property type="molecule type" value="Genomic_DNA"/>
</dbReference>
<dbReference type="GO" id="GO:0006635">
    <property type="term" value="P:fatty acid beta-oxidation"/>
    <property type="evidence" value="ECO:0007669"/>
    <property type="project" value="TreeGrafter"/>
</dbReference>
<dbReference type="GO" id="GO:0003857">
    <property type="term" value="F:(3S)-3-hydroxyacyl-CoA dehydrogenase (NAD+) activity"/>
    <property type="evidence" value="ECO:0007669"/>
    <property type="project" value="TreeGrafter"/>
</dbReference>
<sequence>MPQICLSIRSALIRSRWALFKEDIVEFYRLQDVAGYGVAMAAGKVLANAFSDRSFTSPLVELLLTNRRNGKNNGKGYSIFERGSKPKPDPSVLPIIEESRWLTNLMPSGKPISVTDQEIMEMMHFLVVNEACRVLDEGVVVRPSYLDTASVLGMSFPSFHVGIVFWADAVGPNQIYTSLKKWSKLYGNFFEPSRFLKERVTRGIPLGKKVVC</sequence>
<keyword evidence="2" id="KW-0456">Lyase</keyword>
<keyword evidence="5" id="KW-1185">Reference proteome</keyword>
<protein>
    <submittedName>
        <fullName evidence="4">Uncharacterized protein</fullName>
    </submittedName>
</protein>
<comment type="caution">
    <text evidence="4">The sequence shown here is derived from an EMBL/GenBank/DDBJ whole genome shotgun (WGS) entry which is preliminary data.</text>
</comment>
<proteinExistence type="predicted"/>
<dbReference type="PANTHER" id="PTHR23309:SF49">
    <property type="entry name" value="PEROXISOMAL BIFUNCTIONAL ENZYME"/>
    <property type="match status" value="1"/>
</dbReference>
<keyword evidence="1" id="KW-0413">Isomerase</keyword>
<dbReference type="GO" id="GO:0005777">
    <property type="term" value="C:peroxisome"/>
    <property type="evidence" value="ECO:0007669"/>
    <property type="project" value="TreeGrafter"/>
</dbReference>
<dbReference type="PANTHER" id="PTHR23309">
    <property type="entry name" value="3-HYDROXYACYL-COA DEHYROGENASE"/>
    <property type="match status" value="1"/>
</dbReference>
<dbReference type="Proteomes" id="UP000737018">
    <property type="component" value="Unassembled WGS sequence"/>
</dbReference>
<dbReference type="Gene3D" id="1.10.1040.50">
    <property type="match status" value="1"/>
</dbReference>